<dbReference type="Proteomes" id="UP001596074">
    <property type="component" value="Unassembled WGS sequence"/>
</dbReference>
<protein>
    <submittedName>
        <fullName evidence="3">DUF3618 domain-containing protein</fullName>
    </submittedName>
</protein>
<sequence length="114" mass="12426">MADRSRDPEALERRIERTRQELAQTIDELAERVNPRNVAQRGAERLKDEAGQVAKAVNAMISPAFDGAGGKDKNEDEDDVPGAGGGVDPRLVLAGVGAAVIVTALVVWRRRRRR</sequence>
<dbReference type="InterPro" id="IPR022062">
    <property type="entry name" value="DUF3618"/>
</dbReference>
<dbReference type="RefSeq" id="WP_378284591.1">
    <property type="nucleotide sequence ID" value="NZ_JBHSON010000037.1"/>
</dbReference>
<organism evidence="3 4">
    <name type="scientific">Actinomadura rugatobispora</name>
    <dbReference type="NCBI Taxonomy" id="1994"/>
    <lineage>
        <taxon>Bacteria</taxon>
        <taxon>Bacillati</taxon>
        <taxon>Actinomycetota</taxon>
        <taxon>Actinomycetes</taxon>
        <taxon>Streptosporangiales</taxon>
        <taxon>Thermomonosporaceae</taxon>
        <taxon>Actinomadura</taxon>
    </lineage>
</organism>
<dbReference type="EMBL" id="JBHSON010000037">
    <property type="protein sequence ID" value="MFC5748893.1"/>
    <property type="molecule type" value="Genomic_DNA"/>
</dbReference>
<keyword evidence="2" id="KW-1133">Transmembrane helix</keyword>
<keyword evidence="2" id="KW-0812">Transmembrane</keyword>
<keyword evidence="2" id="KW-0472">Membrane</keyword>
<dbReference type="Pfam" id="PF12277">
    <property type="entry name" value="DUF3618"/>
    <property type="match status" value="1"/>
</dbReference>
<keyword evidence="4" id="KW-1185">Reference proteome</keyword>
<gene>
    <name evidence="3" type="ORF">ACFPZN_25030</name>
</gene>
<name>A0ABW1A2Y8_9ACTN</name>
<evidence type="ECO:0000256" key="1">
    <source>
        <dbReference type="SAM" id="MobiDB-lite"/>
    </source>
</evidence>
<proteinExistence type="predicted"/>
<feature type="transmembrane region" description="Helical" evidence="2">
    <location>
        <begin position="91"/>
        <end position="108"/>
    </location>
</feature>
<accession>A0ABW1A2Y8</accession>
<evidence type="ECO:0000256" key="2">
    <source>
        <dbReference type="SAM" id="Phobius"/>
    </source>
</evidence>
<feature type="region of interest" description="Disordered" evidence="1">
    <location>
        <begin position="63"/>
        <end position="88"/>
    </location>
</feature>
<reference evidence="4" key="1">
    <citation type="journal article" date="2019" name="Int. J. Syst. Evol. Microbiol.">
        <title>The Global Catalogue of Microorganisms (GCM) 10K type strain sequencing project: providing services to taxonomists for standard genome sequencing and annotation.</title>
        <authorList>
            <consortium name="The Broad Institute Genomics Platform"/>
            <consortium name="The Broad Institute Genome Sequencing Center for Infectious Disease"/>
            <person name="Wu L."/>
            <person name="Ma J."/>
        </authorList>
    </citation>
    <scope>NUCLEOTIDE SEQUENCE [LARGE SCALE GENOMIC DNA]</scope>
    <source>
        <strain evidence="4">KCTC 42087</strain>
    </source>
</reference>
<evidence type="ECO:0000313" key="4">
    <source>
        <dbReference type="Proteomes" id="UP001596074"/>
    </source>
</evidence>
<comment type="caution">
    <text evidence="3">The sequence shown here is derived from an EMBL/GenBank/DDBJ whole genome shotgun (WGS) entry which is preliminary data.</text>
</comment>
<evidence type="ECO:0000313" key="3">
    <source>
        <dbReference type="EMBL" id="MFC5748893.1"/>
    </source>
</evidence>